<dbReference type="Pfam" id="PF03690">
    <property type="entry name" value="MYG1_exonuc"/>
    <property type="match status" value="1"/>
</dbReference>
<comment type="caution">
    <text evidence="2">The sequence shown here is derived from an EMBL/GenBank/DDBJ whole genome shotgun (WGS) entry which is preliminary data.</text>
</comment>
<dbReference type="PANTHER" id="PTHR11215">
    <property type="entry name" value="METAL DEPENDENT HYDROLASE - RELATED"/>
    <property type="match status" value="1"/>
</dbReference>
<organism evidence="2">
    <name type="scientific">Vibrio vulnificus</name>
    <dbReference type="NCBI Taxonomy" id="672"/>
    <lineage>
        <taxon>Bacteria</taxon>
        <taxon>Pseudomonadati</taxon>
        <taxon>Pseudomonadota</taxon>
        <taxon>Gammaproteobacteria</taxon>
        <taxon>Vibrionales</taxon>
        <taxon>Vibrionaceae</taxon>
        <taxon>Vibrio</taxon>
    </lineage>
</organism>
<dbReference type="EMBL" id="DACRBY010000017">
    <property type="protein sequence ID" value="HAS8540924.1"/>
    <property type="molecule type" value="Genomic_DNA"/>
</dbReference>
<accession>A0A8H9TFJ4</accession>
<reference evidence="2" key="2">
    <citation type="submission" date="2019-01" db="EMBL/GenBank/DDBJ databases">
        <authorList>
            <consortium name="NCBI Pathogen Detection Project"/>
        </authorList>
    </citation>
    <scope>NUCLEOTIDE SEQUENCE</scope>
    <source>
        <strain evidence="2">BCW_3452</strain>
    </source>
</reference>
<dbReference type="AlphaFoldDB" id="A0A8H9TFJ4"/>
<protein>
    <recommendedName>
        <fullName evidence="3">Metal-dependent hydrolase</fullName>
    </recommendedName>
</protein>
<gene>
    <name evidence="2" type="ORF">I7730_14130</name>
</gene>
<dbReference type="InterPro" id="IPR003226">
    <property type="entry name" value="MYG1_exonuclease"/>
</dbReference>
<evidence type="ECO:0000313" key="2">
    <source>
        <dbReference type="EMBL" id="HAS8540924.1"/>
    </source>
</evidence>
<evidence type="ECO:0000256" key="1">
    <source>
        <dbReference type="ARBA" id="ARBA00010105"/>
    </source>
</evidence>
<proteinExistence type="inferred from homology"/>
<sequence>MATKIITHGGGFHSDEIFAIALIKEHFDTDIEVVRTRDKTYLKEVLECKDTWVIDVGGEFDSEKKNFDHHQNTFNDKWLASDILYSSCGLVWMYLKNNGYLSKTLSPYQINEFEEKLIKRIDLHDNGAGKWQPSLVFKLYNRESNTLENFMEAVNIAVKYIQNSAYHFKTEEENLSSLYDHTYLDSGKIAIITNGAFNVMPSVVKNTPSQVAIEYKEDEGTWSVQCVRRWVSAPEAWRGLSGSELEVVSGIKGMIFTHRAGHLVKVSNKESAIAVARSILSNI</sequence>
<evidence type="ECO:0008006" key="3">
    <source>
        <dbReference type="Google" id="ProtNLM"/>
    </source>
</evidence>
<dbReference type="PANTHER" id="PTHR11215:SF1">
    <property type="entry name" value="MYG1 EXONUCLEASE"/>
    <property type="match status" value="1"/>
</dbReference>
<name>A0A8H9TFJ4_VIBVL</name>
<dbReference type="Proteomes" id="UP000863257">
    <property type="component" value="Unassembled WGS sequence"/>
</dbReference>
<comment type="similarity">
    <text evidence="1">Belongs to the MYG1 family.</text>
</comment>
<reference evidence="2" key="1">
    <citation type="journal article" date="2018" name="Genome Biol.">
        <title>SKESA: strategic k-mer extension for scrupulous assemblies.</title>
        <authorList>
            <person name="Souvorov A."/>
            <person name="Agarwala R."/>
            <person name="Lipman D.J."/>
        </authorList>
    </citation>
    <scope>NUCLEOTIDE SEQUENCE</scope>
    <source>
        <strain evidence="2">BCW_3452</strain>
    </source>
</reference>